<name>A0A931DBA7_9MICC</name>
<sequence length="94" mass="10237">MEQAAETAISTLLGQLGFAGLGLGAIAALGFWWLKASRDLRDEKEGVIVRLGSDKDRLKAKLAEVEAERDKYREAYLALKYPGSHADPFEGVGE</sequence>
<comment type="caution">
    <text evidence="4">The sequence shown here is derived from an EMBL/GenBank/DDBJ whole genome shotgun (WGS) entry which is preliminary data.</text>
</comment>
<evidence type="ECO:0000256" key="1">
    <source>
        <dbReference type="SAM" id="Coils"/>
    </source>
</evidence>
<feature type="transmembrane region" description="Helical" evidence="2">
    <location>
        <begin position="12"/>
        <end position="34"/>
    </location>
</feature>
<evidence type="ECO:0000313" key="3">
    <source>
        <dbReference type="EMBL" id="MBG6085804.1"/>
    </source>
</evidence>
<keyword evidence="2" id="KW-1133">Transmembrane helix</keyword>
<keyword evidence="5" id="KW-1185">Reference proteome</keyword>
<dbReference type="EMBL" id="JADOTZ010000001">
    <property type="protein sequence ID" value="MBG6085804.1"/>
    <property type="molecule type" value="Genomic_DNA"/>
</dbReference>
<protein>
    <submittedName>
        <fullName evidence="4">Uncharacterized protein</fullName>
    </submittedName>
</protein>
<evidence type="ECO:0000313" key="4">
    <source>
        <dbReference type="EMBL" id="MBG6085882.1"/>
    </source>
</evidence>
<accession>A0A931DBA7</accession>
<evidence type="ECO:0000313" key="5">
    <source>
        <dbReference type="Proteomes" id="UP000625033"/>
    </source>
</evidence>
<dbReference type="Proteomes" id="UP000625033">
    <property type="component" value="Unassembled WGS sequence"/>
</dbReference>
<feature type="coiled-coil region" evidence="1">
    <location>
        <begin position="48"/>
        <end position="75"/>
    </location>
</feature>
<dbReference type="AlphaFoldDB" id="A0A931DBA7"/>
<evidence type="ECO:0000256" key="2">
    <source>
        <dbReference type="SAM" id="Phobius"/>
    </source>
</evidence>
<keyword evidence="2" id="KW-0472">Membrane</keyword>
<gene>
    <name evidence="3" type="ORF">IW252_002571</name>
    <name evidence="4" type="ORF">IW252_002649</name>
</gene>
<keyword evidence="1" id="KW-0175">Coiled coil</keyword>
<proteinExistence type="predicted"/>
<dbReference type="EMBL" id="JADOTZ010000001">
    <property type="protein sequence ID" value="MBG6085882.1"/>
    <property type="molecule type" value="Genomic_DNA"/>
</dbReference>
<organism evidence="4 5">
    <name type="scientific">Zhihengliuella flava</name>
    <dbReference type="NCBI Taxonomy" id="1285193"/>
    <lineage>
        <taxon>Bacteria</taxon>
        <taxon>Bacillati</taxon>
        <taxon>Actinomycetota</taxon>
        <taxon>Actinomycetes</taxon>
        <taxon>Micrococcales</taxon>
        <taxon>Micrococcaceae</taxon>
        <taxon>Zhihengliuella</taxon>
    </lineage>
</organism>
<reference evidence="4" key="1">
    <citation type="submission" date="2020-11" db="EMBL/GenBank/DDBJ databases">
        <title>Sequencing the genomes of 1000 actinobacteria strains.</title>
        <authorList>
            <person name="Klenk H.-P."/>
        </authorList>
    </citation>
    <scope>NUCLEOTIDE SEQUENCE</scope>
    <source>
        <strain evidence="4">DSM 26152</strain>
    </source>
</reference>
<dbReference type="RefSeq" id="WP_196836947.1">
    <property type="nucleotide sequence ID" value="NZ_JADOTZ010000001.1"/>
</dbReference>
<keyword evidence="2" id="KW-0812">Transmembrane</keyword>